<dbReference type="InterPro" id="IPR005482">
    <property type="entry name" value="Biotin_COase_C"/>
</dbReference>
<evidence type="ECO:0000259" key="8">
    <source>
        <dbReference type="PROSITE" id="PS50975"/>
    </source>
</evidence>
<accession>M1PJ39</accession>
<evidence type="ECO:0000256" key="6">
    <source>
        <dbReference type="ARBA" id="ARBA00048600"/>
    </source>
</evidence>
<dbReference type="PROSITE" id="PS50979">
    <property type="entry name" value="BC"/>
    <property type="match status" value="1"/>
</dbReference>
<dbReference type="InterPro" id="IPR011054">
    <property type="entry name" value="Rudment_hybrid_motif"/>
</dbReference>
<dbReference type="STRING" id="1167006.UWK_03061"/>
<protein>
    <recommendedName>
        <fullName evidence="2">biotin carboxylase</fullName>
        <ecNumber evidence="2">6.3.4.14</ecNumber>
    </recommendedName>
</protein>
<dbReference type="KEGG" id="dsf:UWK_03061"/>
<evidence type="ECO:0000256" key="5">
    <source>
        <dbReference type="ARBA" id="ARBA00022840"/>
    </source>
</evidence>
<dbReference type="Pfam" id="PF02785">
    <property type="entry name" value="Biotin_carb_C"/>
    <property type="match status" value="1"/>
</dbReference>
<dbReference type="GO" id="GO:0005524">
    <property type="term" value="F:ATP binding"/>
    <property type="evidence" value="ECO:0007669"/>
    <property type="project" value="UniProtKB-UniRule"/>
</dbReference>
<dbReference type="PROSITE" id="PS00867">
    <property type="entry name" value="CPSASE_2"/>
    <property type="match status" value="1"/>
</dbReference>
<comment type="catalytic activity">
    <reaction evidence="6">
        <text>N(6)-biotinyl-L-lysyl-[protein] + hydrogencarbonate + ATP = N(6)-carboxybiotinyl-L-lysyl-[protein] + ADP + phosphate + H(+)</text>
        <dbReference type="Rhea" id="RHEA:13501"/>
        <dbReference type="Rhea" id="RHEA-COMP:10505"/>
        <dbReference type="Rhea" id="RHEA-COMP:10506"/>
        <dbReference type="ChEBI" id="CHEBI:15378"/>
        <dbReference type="ChEBI" id="CHEBI:17544"/>
        <dbReference type="ChEBI" id="CHEBI:30616"/>
        <dbReference type="ChEBI" id="CHEBI:43474"/>
        <dbReference type="ChEBI" id="CHEBI:83144"/>
        <dbReference type="ChEBI" id="CHEBI:83145"/>
        <dbReference type="ChEBI" id="CHEBI:456216"/>
        <dbReference type="EC" id="6.3.4.14"/>
    </reaction>
</comment>
<dbReference type="InterPro" id="IPR005481">
    <property type="entry name" value="BC-like_N"/>
</dbReference>
<dbReference type="RefSeq" id="WP_015405274.1">
    <property type="nucleotide sequence ID" value="NC_020304.1"/>
</dbReference>
<keyword evidence="5 7" id="KW-0067">ATP-binding</keyword>
<sequence length="701" mass="79610">MLLNGTSEAEQGKTVYLEKICEISSRLVIGINSIFVRKMNDKPLLSACENKLVEGKYLQEDFQYVLIWNRGVIASMVAEQAYEVGKKVIFVHDGKDARPDRSDGDLIFTAPYSATPEQKGRGDRPDITALDQLLLFLKNHNIPLDQIVLHPGYGFNSEDPVFFEALEKREIRFLGAGSKHIDFIGNKVNANKIAAQTSIKPPGSSGRIETVNQALTFFQLCHKDGIQKIVLKDAYGGGGSGQKLIAVDDPQAENIIVQTVNEWLDKGTTFSIDQWIEKSRHIEMQVMVDQGGNVRFGSPRDCTMQRAKQKIIEETASITLSQELQLRESIQDYFKMVEEKLEKPYVGLATFEMLYEPDTGNFNFLEVNTRIQVEHPVSGHQGGIQFIRTQFDIASGQRLHDQEKLDRRRDKVGGHTIEARICLEEVLETGMIQFVKEMLHKDALTLGVSGKVAIRLPERANSTFYFDNRIIRDREVANGQGRYDTMVGQVVSRGVDRKSAIFELEMAVKSLQIKGVSSNIELVATILDDPEFRDDRHSSRSSVVDRFMEKKIAEKDLLEENKKKRQIALNKFKDEPEQVGIADLVRVIDLPLAPCRTTVKNIIDFFTPPGSAFQAKSFEKRYFLVETSLVNRDLFRFLSCFQVTSADAYIASDIKLFAIPTCMENPFRLFWQYYTGENPFEVKQCLLRSQNLQFFCMKTNN</sequence>
<dbReference type="PROSITE" id="PS50975">
    <property type="entry name" value="ATP_GRASP"/>
    <property type="match status" value="1"/>
</dbReference>
<feature type="domain" description="Biotin carboxylation" evidence="9">
    <location>
        <begin position="61"/>
        <end position="547"/>
    </location>
</feature>
<dbReference type="GO" id="GO:0046872">
    <property type="term" value="F:metal ion binding"/>
    <property type="evidence" value="ECO:0007669"/>
    <property type="project" value="InterPro"/>
</dbReference>
<keyword evidence="3" id="KW-0436">Ligase</keyword>
<comment type="function">
    <text evidence="1">This protein is a component of the acetyl coenzyme A carboxylase complex; first, biotin carboxylase catalyzes the carboxylation of the carrier protein and then the transcarboxylase transfers the carboxyl group to form malonyl-CoA.</text>
</comment>
<reference evidence="11" key="1">
    <citation type="journal article" date="2013" name="Stand. Genomic Sci.">
        <title>Complete genome sequence of Desulfocapsa sulfexigens, a marine deltaproteobacterium specialized in disproportionating inorganic sulfur compounds.</title>
        <authorList>
            <person name="Finster K.W."/>
            <person name="Kjeldsen K.U."/>
            <person name="Kube M."/>
            <person name="Reinhardt R."/>
            <person name="Mussmann M."/>
            <person name="Amann R."/>
            <person name="Schreiber L."/>
        </authorList>
    </citation>
    <scope>NUCLEOTIDE SEQUENCE [LARGE SCALE GENOMIC DNA]</scope>
    <source>
        <strain evidence="11">DSM 10523 / SB164P1</strain>
    </source>
</reference>
<dbReference type="EC" id="6.3.4.14" evidence="2"/>
<dbReference type="Pfam" id="PF00289">
    <property type="entry name" value="Biotin_carb_N"/>
    <property type="match status" value="1"/>
</dbReference>
<gene>
    <name evidence="10" type="ordered locus">UWK_03061</name>
</gene>
<dbReference type="SUPFAM" id="SSF52440">
    <property type="entry name" value="PreATP-grasp domain"/>
    <property type="match status" value="1"/>
</dbReference>
<evidence type="ECO:0000256" key="3">
    <source>
        <dbReference type="ARBA" id="ARBA00022598"/>
    </source>
</evidence>
<organism evidence="10 11">
    <name type="scientific">Desulfocapsa sulfexigens (strain DSM 10523 / SB164P1)</name>
    <dbReference type="NCBI Taxonomy" id="1167006"/>
    <lineage>
        <taxon>Bacteria</taxon>
        <taxon>Pseudomonadati</taxon>
        <taxon>Thermodesulfobacteriota</taxon>
        <taxon>Desulfobulbia</taxon>
        <taxon>Desulfobulbales</taxon>
        <taxon>Desulfocapsaceae</taxon>
        <taxon>Desulfocapsa</taxon>
    </lineage>
</organism>
<evidence type="ECO:0000313" key="11">
    <source>
        <dbReference type="Proteomes" id="UP000011721"/>
    </source>
</evidence>
<dbReference type="PANTHER" id="PTHR48095">
    <property type="entry name" value="PYRUVATE CARBOXYLASE SUBUNIT A"/>
    <property type="match status" value="1"/>
</dbReference>
<proteinExistence type="predicted"/>
<feature type="domain" description="ATP-grasp" evidence="8">
    <location>
        <begin position="192"/>
        <end position="395"/>
    </location>
</feature>
<dbReference type="HOGENOM" id="CLU_393169_0_0_7"/>
<dbReference type="SUPFAM" id="SSF51246">
    <property type="entry name" value="Rudiment single hybrid motif"/>
    <property type="match status" value="1"/>
</dbReference>
<name>M1PJ39_DESSD</name>
<dbReference type="OrthoDB" id="9769961at2"/>
<dbReference type="PANTHER" id="PTHR48095:SF2">
    <property type="entry name" value="BIOTIN CARBOXYLASE, CHLOROPLASTIC"/>
    <property type="match status" value="1"/>
</dbReference>
<evidence type="ECO:0000259" key="9">
    <source>
        <dbReference type="PROSITE" id="PS50979"/>
    </source>
</evidence>
<evidence type="ECO:0000256" key="4">
    <source>
        <dbReference type="ARBA" id="ARBA00022741"/>
    </source>
</evidence>
<dbReference type="Proteomes" id="UP000011721">
    <property type="component" value="Chromosome"/>
</dbReference>
<dbReference type="Gene3D" id="3.30.470.20">
    <property type="entry name" value="ATP-grasp fold, B domain"/>
    <property type="match status" value="1"/>
</dbReference>
<evidence type="ECO:0000256" key="7">
    <source>
        <dbReference type="PROSITE-ProRule" id="PRU00409"/>
    </source>
</evidence>
<dbReference type="Pfam" id="PF02786">
    <property type="entry name" value="CPSase_L_D2"/>
    <property type="match status" value="1"/>
</dbReference>
<dbReference type="eggNOG" id="COG0439">
    <property type="taxonomic scope" value="Bacteria"/>
</dbReference>
<dbReference type="InterPro" id="IPR011764">
    <property type="entry name" value="Biotin_carboxylation_dom"/>
</dbReference>
<dbReference type="AlphaFoldDB" id="M1PJ39"/>
<keyword evidence="11" id="KW-1185">Reference proteome</keyword>
<dbReference type="InterPro" id="IPR016185">
    <property type="entry name" value="PreATP-grasp_dom_sf"/>
</dbReference>
<evidence type="ECO:0000256" key="1">
    <source>
        <dbReference type="ARBA" id="ARBA00003761"/>
    </source>
</evidence>
<dbReference type="InterPro" id="IPR005479">
    <property type="entry name" value="CPAse_ATP-bd"/>
</dbReference>
<dbReference type="SUPFAM" id="SSF56059">
    <property type="entry name" value="Glutathione synthetase ATP-binding domain-like"/>
    <property type="match status" value="1"/>
</dbReference>
<dbReference type="InterPro" id="IPR011761">
    <property type="entry name" value="ATP-grasp"/>
</dbReference>
<dbReference type="SMART" id="SM00878">
    <property type="entry name" value="Biotin_carb_C"/>
    <property type="match status" value="1"/>
</dbReference>
<dbReference type="InterPro" id="IPR051602">
    <property type="entry name" value="ACC_Biotin_Carboxylase"/>
</dbReference>
<evidence type="ECO:0000313" key="10">
    <source>
        <dbReference type="EMBL" id="AGF79590.1"/>
    </source>
</evidence>
<dbReference type="EMBL" id="CP003985">
    <property type="protein sequence ID" value="AGF79590.1"/>
    <property type="molecule type" value="Genomic_DNA"/>
</dbReference>
<keyword evidence="4 7" id="KW-0547">Nucleotide-binding</keyword>
<evidence type="ECO:0000256" key="2">
    <source>
        <dbReference type="ARBA" id="ARBA00013263"/>
    </source>
</evidence>
<dbReference type="GO" id="GO:0004075">
    <property type="term" value="F:biotin carboxylase activity"/>
    <property type="evidence" value="ECO:0007669"/>
    <property type="project" value="UniProtKB-EC"/>
</dbReference>